<dbReference type="InterPro" id="IPR036392">
    <property type="entry name" value="PLAT/LH2_dom_sf"/>
</dbReference>
<dbReference type="PANTHER" id="PTHR31718">
    <property type="entry name" value="PLAT DOMAIN-CONTAINING PROTEIN"/>
    <property type="match status" value="1"/>
</dbReference>
<comment type="caution">
    <text evidence="3">The sequence shown here is derived from an EMBL/GenBank/DDBJ whole genome shotgun (WGS) entry which is preliminary data.</text>
</comment>
<keyword evidence="4" id="KW-1185">Reference proteome</keyword>
<dbReference type="AlphaFoldDB" id="A0ABD3X4T7"/>
<evidence type="ECO:0000256" key="1">
    <source>
        <dbReference type="PROSITE-ProRule" id="PRU00152"/>
    </source>
</evidence>
<dbReference type="PROSITE" id="PS50095">
    <property type="entry name" value="PLAT"/>
    <property type="match status" value="1"/>
</dbReference>
<dbReference type="PANTHER" id="PTHR31718:SF60">
    <property type="entry name" value="LIPOXYGENASE HOMOLOGY DOMAIN-CONTAINING PROTEIN 1"/>
    <property type="match status" value="1"/>
</dbReference>
<reference evidence="3 4" key="1">
    <citation type="submission" date="2024-11" db="EMBL/GenBank/DDBJ databases">
        <title>Chromosome-level genome assembly of the freshwater bivalve Anodonta woodiana.</title>
        <authorList>
            <person name="Chen X."/>
        </authorList>
    </citation>
    <scope>NUCLEOTIDE SEQUENCE [LARGE SCALE GENOMIC DNA]</scope>
    <source>
        <strain evidence="3">MN2024</strain>
        <tissue evidence="3">Gills</tissue>
    </source>
</reference>
<dbReference type="Proteomes" id="UP001634394">
    <property type="component" value="Unassembled WGS sequence"/>
</dbReference>
<dbReference type="SMART" id="SM00308">
    <property type="entry name" value="LH2"/>
    <property type="match status" value="1"/>
</dbReference>
<organism evidence="3 4">
    <name type="scientific">Sinanodonta woodiana</name>
    <name type="common">Chinese pond mussel</name>
    <name type="synonym">Anodonta woodiana</name>
    <dbReference type="NCBI Taxonomy" id="1069815"/>
    <lineage>
        <taxon>Eukaryota</taxon>
        <taxon>Metazoa</taxon>
        <taxon>Spiralia</taxon>
        <taxon>Lophotrochozoa</taxon>
        <taxon>Mollusca</taxon>
        <taxon>Bivalvia</taxon>
        <taxon>Autobranchia</taxon>
        <taxon>Heteroconchia</taxon>
        <taxon>Palaeoheterodonta</taxon>
        <taxon>Unionida</taxon>
        <taxon>Unionoidea</taxon>
        <taxon>Unionidae</taxon>
        <taxon>Unioninae</taxon>
        <taxon>Sinanodonta</taxon>
    </lineage>
</organism>
<accession>A0ABD3X4T7</accession>
<dbReference type="CDD" id="cd00113">
    <property type="entry name" value="PLAT"/>
    <property type="match status" value="1"/>
</dbReference>
<sequence length="225" mass="26185">MGSRVIVRFNRFSKRYLEYGAPGTSRRYLLKNCRCLQISNKFMPTSFLTPNGHRFFNVGKGLNGIFSFGNVDYTVYVKTGDVIHAGTDANVKIILHGADGNKSTEILLDNVFKDDFERGNIDVFKLKNLSHLNDIQRIEFWRDTSGFGSNWFVDYIEIENMKTRERFMFPVFRWIKPHVHYVIREMDNCLPQEDPEIDSRKQDLEQKREVYQVAQKVSGGPGQVK</sequence>
<dbReference type="Pfam" id="PF01477">
    <property type="entry name" value="PLAT"/>
    <property type="match status" value="1"/>
</dbReference>
<evidence type="ECO:0000313" key="4">
    <source>
        <dbReference type="Proteomes" id="UP001634394"/>
    </source>
</evidence>
<dbReference type="EMBL" id="JBJQND010000004">
    <property type="protein sequence ID" value="KAL3879853.1"/>
    <property type="molecule type" value="Genomic_DNA"/>
</dbReference>
<gene>
    <name evidence="3" type="ORF">ACJMK2_032132</name>
</gene>
<dbReference type="SUPFAM" id="SSF49723">
    <property type="entry name" value="Lipase/lipooxygenase domain (PLAT/LH2 domain)"/>
    <property type="match status" value="1"/>
</dbReference>
<protein>
    <recommendedName>
        <fullName evidence="2">PLAT domain-containing protein</fullName>
    </recommendedName>
</protein>
<comment type="caution">
    <text evidence="1">Lacks conserved residue(s) required for the propagation of feature annotation.</text>
</comment>
<feature type="domain" description="PLAT" evidence="2">
    <location>
        <begin position="71"/>
        <end position="189"/>
    </location>
</feature>
<evidence type="ECO:0000259" key="2">
    <source>
        <dbReference type="PROSITE" id="PS50095"/>
    </source>
</evidence>
<dbReference type="Gene3D" id="2.40.180.10">
    <property type="entry name" value="Catalase core domain"/>
    <property type="match status" value="1"/>
</dbReference>
<proteinExistence type="predicted"/>
<evidence type="ECO:0000313" key="3">
    <source>
        <dbReference type="EMBL" id="KAL3879853.1"/>
    </source>
</evidence>
<name>A0ABD3X4T7_SINWO</name>
<dbReference type="InterPro" id="IPR001024">
    <property type="entry name" value="PLAT/LH2_dom"/>
</dbReference>